<dbReference type="PANTHER" id="PTHR12110:SF21">
    <property type="entry name" value="XYLOSE ISOMERASE-LIKE TIM BARREL DOMAIN-CONTAINING PROTEIN"/>
    <property type="match status" value="1"/>
</dbReference>
<dbReference type="InterPro" id="IPR006311">
    <property type="entry name" value="TAT_signal"/>
</dbReference>
<comment type="caution">
    <text evidence="2">The sequence shown here is derived from an EMBL/GenBank/DDBJ whole genome shotgun (WGS) entry which is preliminary data.</text>
</comment>
<dbReference type="InterPro" id="IPR036237">
    <property type="entry name" value="Xyl_isomerase-like_sf"/>
</dbReference>
<dbReference type="InterPro" id="IPR013022">
    <property type="entry name" value="Xyl_isomerase-like_TIM-brl"/>
</dbReference>
<reference evidence="2 3" key="1">
    <citation type="submission" date="2019-07" db="EMBL/GenBank/DDBJ databases">
        <title>Whole genome shotgun sequence of Brevifollis gellanilyticus NBRC 108608.</title>
        <authorList>
            <person name="Hosoyama A."/>
            <person name="Uohara A."/>
            <person name="Ohji S."/>
            <person name="Ichikawa N."/>
        </authorList>
    </citation>
    <scope>NUCLEOTIDE SEQUENCE [LARGE SCALE GENOMIC DNA]</scope>
    <source>
        <strain evidence="2 3">NBRC 108608</strain>
    </source>
</reference>
<evidence type="ECO:0000313" key="2">
    <source>
        <dbReference type="EMBL" id="GEP44940.1"/>
    </source>
</evidence>
<dbReference type="Gene3D" id="3.20.20.150">
    <property type="entry name" value="Divalent-metal-dependent TIM barrel enzymes"/>
    <property type="match status" value="1"/>
</dbReference>
<keyword evidence="3" id="KW-1185">Reference proteome</keyword>
<feature type="domain" description="Xylose isomerase-like TIM barrel" evidence="1">
    <location>
        <begin position="61"/>
        <end position="278"/>
    </location>
</feature>
<gene>
    <name evidence="2" type="ORF">BGE01nite_42310</name>
</gene>
<dbReference type="InterPro" id="IPR050312">
    <property type="entry name" value="IolE/XylAMocC-like"/>
</dbReference>
<dbReference type="SUPFAM" id="SSF51658">
    <property type="entry name" value="Xylose isomerase-like"/>
    <property type="match status" value="1"/>
</dbReference>
<dbReference type="Proteomes" id="UP000321577">
    <property type="component" value="Unassembled WGS sequence"/>
</dbReference>
<organism evidence="2 3">
    <name type="scientific">Brevifollis gellanilyticus</name>
    <dbReference type="NCBI Taxonomy" id="748831"/>
    <lineage>
        <taxon>Bacteria</taxon>
        <taxon>Pseudomonadati</taxon>
        <taxon>Verrucomicrobiota</taxon>
        <taxon>Verrucomicrobiia</taxon>
        <taxon>Verrucomicrobiales</taxon>
        <taxon>Verrucomicrobiaceae</taxon>
    </lineage>
</organism>
<accession>A0A512MDY2</accession>
<evidence type="ECO:0000259" key="1">
    <source>
        <dbReference type="Pfam" id="PF01261"/>
    </source>
</evidence>
<dbReference type="PANTHER" id="PTHR12110">
    <property type="entry name" value="HYDROXYPYRUVATE ISOMERASE"/>
    <property type="match status" value="1"/>
</dbReference>
<protein>
    <recommendedName>
        <fullName evidence="1">Xylose isomerase-like TIM barrel domain-containing protein</fullName>
    </recommendedName>
</protein>
<proteinExistence type="predicted"/>
<evidence type="ECO:0000313" key="3">
    <source>
        <dbReference type="Proteomes" id="UP000321577"/>
    </source>
</evidence>
<dbReference type="EMBL" id="BKAG01000039">
    <property type="protein sequence ID" value="GEP44940.1"/>
    <property type="molecule type" value="Genomic_DNA"/>
</dbReference>
<sequence>MKNAAERSLFMHSFMNRRRFLQSIAALAAAPAYSAEPAWKLNYMLASSMYGNLKLAEILPEVKKTGATGIELWPKKHGTQREELDEMGVEKFAAQLKEHGLTFGGTTRYDLGPMKLTSEIKVVKQLGGSFIVAGGKGDYKVSPEQLKKNVQTFVEQMKPHAALAAENGVSIGIENHINNLIDSPDSLRWLADGIRSMPGIGIALAPYHLPQESALLADLIRHIDQKMTLFYAWEHGMGCSKPMPKEEELKQMPGRGPLDWKPLLQALKDTGFKGPTEIFMHPTPRGFPILPTAAETTAEIVRGKEHLDAIVAKLG</sequence>
<dbReference type="PROSITE" id="PS51318">
    <property type="entry name" value="TAT"/>
    <property type="match status" value="1"/>
</dbReference>
<name>A0A512MDY2_9BACT</name>
<dbReference type="AlphaFoldDB" id="A0A512MDY2"/>
<dbReference type="Pfam" id="PF01261">
    <property type="entry name" value="AP_endonuc_2"/>
    <property type="match status" value="1"/>
</dbReference>